<dbReference type="AlphaFoldDB" id="A0A8H7KIR1"/>
<reference evidence="2 3" key="1">
    <citation type="journal article" name="Sci. Rep.">
        <title>Telomere-to-telomere assembled and centromere annotated genomes of the two main subspecies of the button mushroom Agaricus bisporus reveal especially polymorphic chromosome ends.</title>
        <authorList>
            <person name="Sonnenberg A.S.M."/>
            <person name="Sedaghat-Telgerd N."/>
            <person name="Lavrijssen B."/>
            <person name="Ohm R.A."/>
            <person name="Hendrickx P.M."/>
            <person name="Scholtmeijer K."/>
            <person name="Baars J.J.P."/>
            <person name="van Peer A."/>
        </authorList>
    </citation>
    <scope>NUCLEOTIDE SEQUENCE [LARGE SCALE GENOMIC DNA]</scope>
    <source>
        <strain evidence="2 3">H119_p4</strain>
    </source>
</reference>
<accession>A0A8H7KIR1</accession>
<organism evidence="2 3">
    <name type="scientific">Agaricus bisporus var. burnettii</name>
    <dbReference type="NCBI Taxonomy" id="192524"/>
    <lineage>
        <taxon>Eukaryota</taxon>
        <taxon>Fungi</taxon>
        <taxon>Dikarya</taxon>
        <taxon>Basidiomycota</taxon>
        <taxon>Agaricomycotina</taxon>
        <taxon>Agaricomycetes</taxon>
        <taxon>Agaricomycetidae</taxon>
        <taxon>Agaricales</taxon>
        <taxon>Agaricineae</taxon>
        <taxon>Agaricaceae</taxon>
        <taxon>Agaricus</taxon>
    </lineage>
</organism>
<dbReference type="EMBL" id="JABXXO010000004">
    <property type="protein sequence ID" value="KAF7778476.1"/>
    <property type="molecule type" value="Genomic_DNA"/>
</dbReference>
<feature type="region of interest" description="Disordered" evidence="1">
    <location>
        <begin position="209"/>
        <end position="236"/>
    </location>
</feature>
<evidence type="ECO:0000313" key="2">
    <source>
        <dbReference type="EMBL" id="KAF7778476.1"/>
    </source>
</evidence>
<name>A0A8H7KIR1_AGABI</name>
<comment type="caution">
    <text evidence="2">The sequence shown here is derived from an EMBL/GenBank/DDBJ whole genome shotgun (WGS) entry which is preliminary data.</text>
</comment>
<dbReference type="Proteomes" id="UP000629468">
    <property type="component" value="Unassembled WGS sequence"/>
</dbReference>
<gene>
    <name evidence="2" type="ORF">Agabi119p4_2821</name>
</gene>
<evidence type="ECO:0000313" key="3">
    <source>
        <dbReference type="Proteomes" id="UP000629468"/>
    </source>
</evidence>
<proteinExistence type="predicted"/>
<feature type="compositionally biased region" description="Polar residues" evidence="1">
    <location>
        <begin position="217"/>
        <end position="233"/>
    </location>
</feature>
<protein>
    <submittedName>
        <fullName evidence="2">Uncharacterized protein</fullName>
    </submittedName>
</protein>
<sequence>MSRSPPYYSPSSDPDAFFFTHYPEDNPPTVESYEYDYLNHCTHSAAALGPDNWFVSKVDAYAFKSRRPHEVLILTLKKAPRMGQEPNHTEHRLALQRLMKPHRHVIQQMKNTDALSSTFQEPWEEVPNHFEKIQCVNEVYGPCPAKDGFQLLPFTVVGDSTPKHIAQIHLPEPPCLPPAIDCDAIIMNTDEELSLVKTIRRMEQVKLDMEEERHGPSSISGCRTSTSNSPNHISSDEDPPHYVSLTAFANLTWILHHDKQFYHHLSNDNCYWFTSMILHTLRLYTKQNIHVLGEKNIEIKWDEDLSDPDNTPLHSRALKKKKFFWERRYLPKLSYALDIVNSPSNLAIRKVIVSWRRRVVEFHEEIYPGRLNVIKFFRGVWKKR</sequence>
<evidence type="ECO:0000256" key="1">
    <source>
        <dbReference type="SAM" id="MobiDB-lite"/>
    </source>
</evidence>